<name>A0A2P5FQR9_TREOI</name>
<dbReference type="Proteomes" id="UP000237000">
    <property type="component" value="Unassembled WGS sequence"/>
</dbReference>
<accession>A0A2P5FQR9</accession>
<comment type="caution">
    <text evidence="1">The sequence shown here is derived from an EMBL/GenBank/DDBJ whole genome shotgun (WGS) entry which is preliminary data.</text>
</comment>
<dbReference type="InParanoid" id="A0A2P5FQR9"/>
<protein>
    <submittedName>
        <fullName evidence="1">Uncharacterized protein</fullName>
    </submittedName>
</protein>
<gene>
    <name evidence="1" type="ORF">TorRG33x02_039000</name>
</gene>
<evidence type="ECO:0000313" key="2">
    <source>
        <dbReference type="Proteomes" id="UP000237000"/>
    </source>
</evidence>
<proteinExistence type="predicted"/>
<evidence type="ECO:0000313" key="1">
    <source>
        <dbReference type="EMBL" id="POO00122.1"/>
    </source>
</evidence>
<feature type="non-terminal residue" evidence="1">
    <location>
        <position position="1"/>
    </location>
</feature>
<dbReference type="AlphaFoldDB" id="A0A2P5FQR9"/>
<keyword evidence="2" id="KW-1185">Reference proteome</keyword>
<sequence length="109" mass="12774">DILLKKEKRRKTANIALFFTNLANENFSAWEGNKIYSITKDNYKTSSWHHNDGPLFCSIVSHYIGAPNMGFGNVWHVKRNTYKFIFYNIVKPKQCFKNIILLQTVVLFI</sequence>
<organism evidence="1 2">
    <name type="scientific">Trema orientale</name>
    <name type="common">Charcoal tree</name>
    <name type="synonym">Celtis orientalis</name>
    <dbReference type="NCBI Taxonomy" id="63057"/>
    <lineage>
        <taxon>Eukaryota</taxon>
        <taxon>Viridiplantae</taxon>
        <taxon>Streptophyta</taxon>
        <taxon>Embryophyta</taxon>
        <taxon>Tracheophyta</taxon>
        <taxon>Spermatophyta</taxon>
        <taxon>Magnoliopsida</taxon>
        <taxon>eudicotyledons</taxon>
        <taxon>Gunneridae</taxon>
        <taxon>Pentapetalae</taxon>
        <taxon>rosids</taxon>
        <taxon>fabids</taxon>
        <taxon>Rosales</taxon>
        <taxon>Cannabaceae</taxon>
        <taxon>Trema</taxon>
    </lineage>
</organism>
<dbReference type="EMBL" id="JXTC01000014">
    <property type="protein sequence ID" value="POO00122.1"/>
    <property type="molecule type" value="Genomic_DNA"/>
</dbReference>
<reference evidence="2" key="1">
    <citation type="submission" date="2016-06" db="EMBL/GenBank/DDBJ databases">
        <title>Parallel loss of symbiosis genes in relatives of nitrogen-fixing non-legume Parasponia.</title>
        <authorList>
            <person name="Van Velzen R."/>
            <person name="Holmer R."/>
            <person name="Bu F."/>
            <person name="Rutten L."/>
            <person name="Van Zeijl A."/>
            <person name="Liu W."/>
            <person name="Santuari L."/>
            <person name="Cao Q."/>
            <person name="Sharma T."/>
            <person name="Shen D."/>
            <person name="Roswanjaya Y."/>
            <person name="Wardhani T."/>
            <person name="Kalhor M.S."/>
            <person name="Jansen J."/>
            <person name="Van den Hoogen J."/>
            <person name="Gungor B."/>
            <person name="Hartog M."/>
            <person name="Hontelez J."/>
            <person name="Verver J."/>
            <person name="Yang W.-C."/>
            <person name="Schijlen E."/>
            <person name="Repin R."/>
            <person name="Schilthuizen M."/>
            <person name="Schranz E."/>
            <person name="Heidstra R."/>
            <person name="Miyata K."/>
            <person name="Fedorova E."/>
            <person name="Kohlen W."/>
            <person name="Bisseling T."/>
            <person name="Smit S."/>
            <person name="Geurts R."/>
        </authorList>
    </citation>
    <scope>NUCLEOTIDE SEQUENCE [LARGE SCALE GENOMIC DNA]</scope>
    <source>
        <strain evidence="2">cv. RG33-2</strain>
    </source>
</reference>